<dbReference type="EMBL" id="JAAZON010000176">
    <property type="protein sequence ID" value="NMC62355.1"/>
    <property type="molecule type" value="Genomic_DNA"/>
</dbReference>
<proteinExistence type="predicted"/>
<feature type="transmembrane region" description="Helical" evidence="6">
    <location>
        <begin position="241"/>
        <end position="268"/>
    </location>
</feature>
<feature type="transmembrane region" description="Helical" evidence="6">
    <location>
        <begin position="40"/>
        <end position="63"/>
    </location>
</feature>
<feature type="transmembrane region" description="Helical" evidence="6">
    <location>
        <begin position="210"/>
        <end position="229"/>
    </location>
</feature>
<gene>
    <name evidence="7" type="ORF">GYA55_04235</name>
</gene>
<evidence type="ECO:0000313" key="7">
    <source>
        <dbReference type="EMBL" id="NMC62355.1"/>
    </source>
</evidence>
<feature type="transmembrane region" description="Helical" evidence="6">
    <location>
        <begin position="357"/>
        <end position="384"/>
    </location>
</feature>
<keyword evidence="4 6" id="KW-1133">Transmembrane helix</keyword>
<dbReference type="Proteomes" id="UP000524246">
    <property type="component" value="Unassembled WGS sequence"/>
</dbReference>
<reference evidence="7 8" key="1">
    <citation type="journal article" date="2020" name="Biotechnol. Biofuels">
        <title>New insights from the biogas microbiome by comprehensive genome-resolved metagenomics of nearly 1600 species originating from multiple anaerobic digesters.</title>
        <authorList>
            <person name="Campanaro S."/>
            <person name="Treu L."/>
            <person name="Rodriguez-R L.M."/>
            <person name="Kovalovszki A."/>
            <person name="Ziels R.M."/>
            <person name="Maus I."/>
            <person name="Zhu X."/>
            <person name="Kougias P.G."/>
            <person name="Basile A."/>
            <person name="Luo G."/>
            <person name="Schluter A."/>
            <person name="Konstantinidis K.T."/>
            <person name="Angelidaki I."/>
        </authorList>
    </citation>
    <scope>NUCLEOTIDE SEQUENCE [LARGE SCALE GENOMIC DNA]</scope>
    <source>
        <strain evidence="7">AS27yjCOA_65</strain>
    </source>
</reference>
<dbReference type="InterPro" id="IPR002797">
    <property type="entry name" value="Polysacc_synth"/>
</dbReference>
<organism evidence="7 8">
    <name type="scientific">SAR324 cluster bacterium</name>
    <dbReference type="NCBI Taxonomy" id="2024889"/>
    <lineage>
        <taxon>Bacteria</taxon>
        <taxon>Deltaproteobacteria</taxon>
        <taxon>SAR324 cluster</taxon>
    </lineage>
</organism>
<feature type="transmembrane region" description="Helical" evidence="6">
    <location>
        <begin position="411"/>
        <end position="429"/>
    </location>
</feature>
<evidence type="ECO:0000256" key="2">
    <source>
        <dbReference type="ARBA" id="ARBA00022475"/>
    </source>
</evidence>
<keyword evidence="3 6" id="KW-0812">Transmembrane</keyword>
<protein>
    <submittedName>
        <fullName evidence="7">Oligosaccharide flippase family protein</fullName>
    </submittedName>
</protein>
<name>A0A7X9IKV8_9DELT</name>
<feature type="transmembrane region" description="Helical" evidence="6">
    <location>
        <begin position="289"/>
        <end position="313"/>
    </location>
</feature>
<accession>A0A7X9IKV8</accession>
<feature type="transmembrane region" description="Helical" evidence="6">
    <location>
        <begin position="319"/>
        <end position="336"/>
    </location>
</feature>
<comment type="caution">
    <text evidence="7">The sequence shown here is derived from an EMBL/GenBank/DDBJ whole genome shotgun (WGS) entry which is preliminary data.</text>
</comment>
<sequence length="479" mass="54009">MGILKKSGKVFFWSTLGSAIGFGFQIVLAALLGQQEYGKANILIGAVGTLHAFSGFGFSLVVIRESARLPDKALLILRSALKRLLLVNVLLIPLFYYAVWFILKDSDMNSWHYVFLCLAILISQTISELLFSFYRGVSKPEKASFLQGFVFKTLYVLFFFFVVLLFGFTHYSMILGMALSWSVILVITMVKAIRGHTANEHIKLPMRSSLYFYLTAITYSVYASFSKVLQGTFSTEEAVGALSLGLSLGMIGNLFGTAFSSVAMASFSTNWRDKNFASLRETFMNVSRWNAFLVLPIVLFITVNITRLMSLIGWKSNDLSWIVLIIVLSQFFNSFVGPNGTLLNMAGKENKEMANGFLKLCVGLLLGFTIGPFFTWGIALSIALSEIIVNISKLIQVRKFYGIYPYNIKQLLFLSIMTVGEFFVFYVISKAIPNELFWIFASSAFMIAFMALSFIVSPELNDRESIRRFVETLRKKRWR</sequence>
<dbReference type="PANTHER" id="PTHR30250">
    <property type="entry name" value="PST FAMILY PREDICTED COLANIC ACID TRANSPORTER"/>
    <property type="match status" value="1"/>
</dbReference>
<keyword evidence="2" id="KW-1003">Cell membrane</keyword>
<evidence type="ECO:0000256" key="6">
    <source>
        <dbReference type="SAM" id="Phobius"/>
    </source>
</evidence>
<evidence type="ECO:0000256" key="1">
    <source>
        <dbReference type="ARBA" id="ARBA00004651"/>
    </source>
</evidence>
<comment type="subcellular location">
    <subcellularLocation>
        <location evidence="1">Cell membrane</location>
        <topology evidence="1">Multi-pass membrane protein</topology>
    </subcellularLocation>
</comment>
<dbReference type="AlphaFoldDB" id="A0A7X9IKV8"/>
<evidence type="ECO:0000256" key="3">
    <source>
        <dbReference type="ARBA" id="ARBA00022692"/>
    </source>
</evidence>
<feature type="transmembrane region" description="Helical" evidence="6">
    <location>
        <begin position="143"/>
        <end position="165"/>
    </location>
</feature>
<evidence type="ECO:0000256" key="5">
    <source>
        <dbReference type="ARBA" id="ARBA00023136"/>
    </source>
</evidence>
<feature type="transmembrane region" description="Helical" evidence="6">
    <location>
        <begin position="84"/>
        <end position="103"/>
    </location>
</feature>
<feature type="transmembrane region" description="Helical" evidence="6">
    <location>
        <begin position="171"/>
        <end position="190"/>
    </location>
</feature>
<evidence type="ECO:0000256" key="4">
    <source>
        <dbReference type="ARBA" id="ARBA00022989"/>
    </source>
</evidence>
<feature type="transmembrane region" description="Helical" evidence="6">
    <location>
        <begin position="109"/>
        <end position="131"/>
    </location>
</feature>
<dbReference type="GO" id="GO:0005886">
    <property type="term" value="C:plasma membrane"/>
    <property type="evidence" value="ECO:0007669"/>
    <property type="project" value="UniProtKB-SubCell"/>
</dbReference>
<keyword evidence="5 6" id="KW-0472">Membrane</keyword>
<feature type="transmembrane region" description="Helical" evidence="6">
    <location>
        <begin position="12"/>
        <end position="34"/>
    </location>
</feature>
<evidence type="ECO:0000313" key="8">
    <source>
        <dbReference type="Proteomes" id="UP000524246"/>
    </source>
</evidence>
<dbReference type="InterPro" id="IPR050833">
    <property type="entry name" value="Poly_Biosynth_Transport"/>
</dbReference>
<feature type="transmembrane region" description="Helical" evidence="6">
    <location>
        <begin position="436"/>
        <end position="456"/>
    </location>
</feature>
<dbReference type="Pfam" id="PF01943">
    <property type="entry name" value="Polysacc_synt"/>
    <property type="match status" value="1"/>
</dbReference>
<dbReference type="PANTHER" id="PTHR30250:SF11">
    <property type="entry name" value="O-ANTIGEN TRANSPORTER-RELATED"/>
    <property type="match status" value="1"/>
</dbReference>